<dbReference type="RefSeq" id="WP_353293024.1">
    <property type="nucleotide sequence ID" value="NZ_BAABWH010000001.1"/>
</dbReference>
<evidence type="ECO:0000313" key="3">
    <source>
        <dbReference type="EMBL" id="GAA6144076.1"/>
    </source>
</evidence>
<dbReference type="CDD" id="cd02440">
    <property type="entry name" value="AdoMet_MTases"/>
    <property type="match status" value="1"/>
</dbReference>
<evidence type="ECO:0000256" key="2">
    <source>
        <dbReference type="ARBA" id="ARBA00022679"/>
    </source>
</evidence>
<comment type="caution">
    <text evidence="3">The sequence shown here is derived from an EMBL/GenBank/DDBJ whole genome shotgun (WGS) entry which is preliminary data.</text>
</comment>
<evidence type="ECO:0000256" key="1">
    <source>
        <dbReference type="ARBA" id="ARBA00022603"/>
    </source>
</evidence>
<evidence type="ECO:0008006" key="5">
    <source>
        <dbReference type="Google" id="ProtNLM"/>
    </source>
</evidence>
<dbReference type="PANTHER" id="PTHR43648">
    <property type="entry name" value="ELECTRON TRANSFER FLAVOPROTEIN BETA SUBUNIT LYSINE METHYLTRANSFERASE"/>
    <property type="match status" value="1"/>
</dbReference>
<proteinExistence type="predicted"/>
<name>A0ABP9ZVA9_9GAMM</name>
<dbReference type="Proteomes" id="UP001481413">
    <property type="component" value="Unassembled WGS sequence"/>
</dbReference>
<dbReference type="EMBL" id="BAABWH010000001">
    <property type="protein sequence ID" value="GAA6144076.1"/>
    <property type="molecule type" value="Genomic_DNA"/>
</dbReference>
<dbReference type="Pfam" id="PF06325">
    <property type="entry name" value="PrmA"/>
    <property type="match status" value="1"/>
</dbReference>
<dbReference type="Gene3D" id="3.40.50.150">
    <property type="entry name" value="Vaccinia Virus protein VP39"/>
    <property type="match status" value="1"/>
</dbReference>
<dbReference type="SUPFAM" id="SSF53335">
    <property type="entry name" value="S-adenosyl-L-methionine-dependent methyltransferases"/>
    <property type="match status" value="1"/>
</dbReference>
<keyword evidence="4" id="KW-1185">Reference proteome</keyword>
<gene>
    <name evidence="3" type="ORF">NBRC116585_01930</name>
</gene>
<organism evidence="3 4">
    <name type="scientific">Thalassolituus maritimus</name>
    <dbReference type="NCBI Taxonomy" id="484498"/>
    <lineage>
        <taxon>Bacteria</taxon>
        <taxon>Pseudomonadati</taxon>
        <taxon>Pseudomonadota</taxon>
        <taxon>Gammaproteobacteria</taxon>
        <taxon>Oceanospirillales</taxon>
        <taxon>Oceanospirillaceae</taxon>
        <taxon>Thalassolituus</taxon>
    </lineage>
</organism>
<dbReference type="InterPro" id="IPR029063">
    <property type="entry name" value="SAM-dependent_MTases_sf"/>
</dbReference>
<sequence length="230" mass="24710">MPPSESNPFAAELAQLTEALALPGASLTRQWLDNELLALWLLDIDDHLQLDTQAVGRFWQTLPFWAFAWAGGRALASYIANHHEVVAGKRVLDFGCGSGIAGIAAGMAGAEEVWVADLDPNALTAAKVNAALNGIDIKVVTEGDWPEVDVVLAADVLYDISSNEDLKALTLAVPEWLLAESRNILKDKAGDFVALQCLDSVNSSTLPAIGDFDESVEIGIYCRQHQVTLN</sequence>
<keyword evidence="2" id="KW-0808">Transferase</keyword>
<evidence type="ECO:0000313" key="4">
    <source>
        <dbReference type="Proteomes" id="UP001481413"/>
    </source>
</evidence>
<keyword evidence="1" id="KW-0489">Methyltransferase</keyword>
<reference evidence="3 4" key="1">
    <citation type="submission" date="2024-04" db="EMBL/GenBank/DDBJ databases">
        <title>Draft genome sequence of Thalassolituus maritimus NBRC 116585.</title>
        <authorList>
            <person name="Miyakawa T."/>
            <person name="Kusuya Y."/>
            <person name="Miura T."/>
        </authorList>
    </citation>
    <scope>NUCLEOTIDE SEQUENCE [LARGE SCALE GENOMIC DNA]</scope>
    <source>
        <strain evidence="3 4">5NW40-0001</strain>
    </source>
</reference>
<dbReference type="InterPro" id="IPR050078">
    <property type="entry name" value="Ribosomal_L11_MeTrfase_PrmA"/>
</dbReference>
<dbReference type="PANTHER" id="PTHR43648:SF1">
    <property type="entry name" value="ELECTRON TRANSFER FLAVOPROTEIN BETA SUBUNIT LYSINE METHYLTRANSFERASE"/>
    <property type="match status" value="1"/>
</dbReference>
<protein>
    <recommendedName>
        <fullName evidence="5">Methyltransferase</fullName>
    </recommendedName>
</protein>
<accession>A0ABP9ZVA9</accession>